<dbReference type="SUPFAM" id="SSF53474">
    <property type="entry name" value="alpha/beta-Hydrolases"/>
    <property type="match status" value="1"/>
</dbReference>
<accession>A0ABV5WFZ0</accession>
<protein>
    <submittedName>
        <fullName evidence="2">Alpha/beta hydrolase</fullName>
    </submittedName>
</protein>
<dbReference type="PANTHER" id="PTHR11614">
    <property type="entry name" value="PHOSPHOLIPASE-RELATED"/>
    <property type="match status" value="1"/>
</dbReference>
<evidence type="ECO:0000259" key="1">
    <source>
        <dbReference type="Pfam" id="PF12146"/>
    </source>
</evidence>
<keyword evidence="3" id="KW-1185">Reference proteome</keyword>
<keyword evidence="2" id="KW-0378">Hydrolase</keyword>
<evidence type="ECO:0000313" key="3">
    <source>
        <dbReference type="Proteomes" id="UP001589609"/>
    </source>
</evidence>
<dbReference type="InterPro" id="IPR029058">
    <property type="entry name" value="AB_hydrolase_fold"/>
</dbReference>
<sequence>METAFTVQASDGVELSCIKWIDETRQPRMILQISHGMAEHIRRYAAFAQMLVGEGIFVYGNDHRGHGYTAEKKEDRGYFADENGFGKVVEDLYLVTQQIKKEYPGTPVVLFGHSMGSFLIRRYAQLYGRELHGMILSGTGDNAIPLLKIGKLLARLEMKAKGRKTPSLFLNNLSFGKFNKPFRPTRTPFDWLTRNEKDVDKYIADPLCGGIFTGRFFYDLYTGSEMIQKEENIAKVPKDLPILFISGDKDPVGGNTKGVLQAYEAFRAAGVHDVSYIFYKDGRHEMLHEINQKEVYSDIVRWLEER</sequence>
<dbReference type="EMBL" id="JBHMAF010000073">
    <property type="protein sequence ID" value="MFB9759528.1"/>
    <property type="molecule type" value="Genomic_DNA"/>
</dbReference>
<name>A0ABV5WFZ0_9BACI</name>
<dbReference type="InterPro" id="IPR022742">
    <property type="entry name" value="Hydrolase_4"/>
</dbReference>
<proteinExistence type="predicted"/>
<dbReference type="RefSeq" id="WP_379949836.1">
    <property type="nucleotide sequence ID" value="NZ_JBHMAF010000073.1"/>
</dbReference>
<dbReference type="Proteomes" id="UP001589609">
    <property type="component" value="Unassembled WGS sequence"/>
</dbReference>
<organism evidence="2 3">
    <name type="scientific">Ectobacillus funiculus</name>
    <dbReference type="NCBI Taxonomy" id="137993"/>
    <lineage>
        <taxon>Bacteria</taxon>
        <taxon>Bacillati</taxon>
        <taxon>Bacillota</taxon>
        <taxon>Bacilli</taxon>
        <taxon>Bacillales</taxon>
        <taxon>Bacillaceae</taxon>
        <taxon>Ectobacillus</taxon>
    </lineage>
</organism>
<comment type="caution">
    <text evidence="2">The sequence shown here is derived from an EMBL/GenBank/DDBJ whole genome shotgun (WGS) entry which is preliminary data.</text>
</comment>
<dbReference type="Pfam" id="PF12146">
    <property type="entry name" value="Hydrolase_4"/>
    <property type="match status" value="1"/>
</dbReference>
<dbReference type="InterPro" id="IPR051044">
    <property type="entry name" value="MAG_DAG_Lipase"/>
</dbReference>
<dbReference type="Gene3D" id="3.40.50.1820">
    <property type="entry name" value="alpha/beta hydrolase"/>
    <property type="match status" value="1"/>
</dbReference>
<dbReference type="GO" id="GO:0016787">
    <property type="term" value="F:hydrolase activity"/>
    <property type="evidence" value="ECO:0007669"/>
    <property type="project" value="UniProtKB-KW"/>
</dbReference>
<reference evidence="2 3" key="1">
    <citation type="submission" date="2024-09" db="EMBL/GenBank/DDBJ databases">
        <authorList>
            <person name="Sun Q."/>
            <person name="Mori K."/>
        </authorList>
    </citation>
    <scope>NUCLEOTIDE SEQUENCE [LARGE SCALE GENOMIC DNA]</scope>
    <source>
        <strain evidence="2 3">JCM 11201</strain>
    </source>
</reference>
<evidence type="ECO:0000313" key="2">
    <source>
        <dbReference type="EMBL" id="MFB9759528.1"/>
    </source>
</evidence>
<gene>
    <name evidence="2" type="ORF">ACFFMS_13955</name>
</gene>
<feature type="domain" description="Serine aminopeptidase S33" evidence="1">
    <location>
        <begin position="26"/>
        <end position="290"/>
    </location>
</feature>